<dbReference type="Proteomes" id="UP000199169">
    <property type="component" value="Unassembled WGS sequence"/>
</dbReference>
<organism evidence="2 3">
    <name type="scientific">Candidatus Accumulibacter aalborgensis</name>
    <dbReference type="NCBI Taxonomy" id="1860102"/>
    <lineage>
        <taxon>Bacteria</taxon>
        <taxon>Pseudomonadati</taxon>
        <taxon>Pseudomonadota</taxon>
        <taxon>Betaproteobacteria</taxon>
        <taxon>Candidatus Accumulibacter</taxon>
    </lineage>
</organism>
<gene>
    <name evidence="2" type="ORF">ACCAA_1120006</name>
</gene>
<evidence type="ECO:0000313" key="3">
    <source>
        <dbReference type="Proteomes" id="UP000199169"/>
    </source>
</evidence>
<keyword evidence="3" id="KW-1185">Reference proteome</keyword>
<dbReference type="InterPro" id="IPR001478">
    <property type="entry name" value="PDZ"/>
</dbReference>
<reference evidence="2 3" key="1">
    <citation type="submission" date="2016-06" db="EMBL/GenBank/DDBJ databases">
        <authorList>
            <person name="Kjaerup R.B."/>
            <person name="Dalgaard T.S."/>
            <person name="Juul-Madsen H.R."/>
        </authorList>
    </citation>
    <scope>NUCLEOTIDE SEQUENCE [LARGE SCALE GENOMIC DNA]</scope>
    <source>
        <strain evidence="2">3</strain>
    </source>
</reference>
<dbReference type="AlphaFoldDB" id="A0A1A8XEY6"/>
<dbReference type="SUPFAM" id="SSF50156">
    <property type="entry name" value="PDZ domain-like"/>
    <property type="match status" value="1"/>
</dbReference>
<dbReference type="InterPro" id="IPR036034">
    <property type="entry name" value="PDZ_sf"/>
</dbReference>
<dbReference type="SMART" id="SM00228">
    <property type="entry name" value="PDZ"/>
    <property type="match status" value="1"/>
</dbReference>
<sequence>MRVLWLRHGERRGHCGIGVGDEDIRLIAEELSGLDLTRFFTDAVHGTQELALAELLKPFGITLKSASASRTPTIGAQTTQEGNEVRLATVYAAGPAQSAGLSAGDLLVAIDGLRVTPSTLERLLSRRKPGATIQVQAFRRDELMAFSLQLGPPASDRHTLLLTRSANSLRRAWLGT</sequence>
<name>A0A1A8XEY6_9PROT</name>
<evidence type="ECO:0000313" key="2">
    <source>
        <dbReference type="EMBL" id="SBT03749.1"/>
    </source>
</evidence>
<dbReference type="STRING" id="1860102.ACCAA_1120006"/>
<feature type="domain" description="PDZ" evidence="1">
    <location>
        <begin position="60"/>
        <end position="139"/>
    </location>
</feature>
<dbReference type="Gene3D" id="2.30.42.10">
    <property type="match status" value="1"/>
</dbReference>
<proteinExistence type="predicted"/>
<accession>A0A1A8XEY6</accession>
<protein>
    <submittedName>
        <fullName evidence="2">Peptidase M61 domain protein</fullName>
    </submittedName>
</protein>
<dbReference type="Pfam" id="PF13180">
    <property type="entry name" value="PDZ_2"/>
    <property type="match status" value="1"/>
</dbReference>
<dbReference type="PROSITE" id="PS50106">
    <property type="entry name" value="PDZ"/>
    <property type="match status" value="1"/>
</dbReference>
<evidence type="ECO:0000259" key="1">
    <source>
        <dbReference type="PROSITE" id="PS50106"/>
    </source>
</evidence>
<dbReference type="EMBL" id="FLQX01000016">
    <property type="protein sequence ID" value="SBT03749.1"/>
    <property type="molecule type" value="Genomic_DNA"/>
</dbReference>